<dbReference type="InterPro" id="IPR036452">
    <property type="entry name" value="Ribo_hydro-like"/>
</dbReference>
<feature type="domain" description="Cellulose-binding Sde182 C-terminal" evidence="3">
    <location>
        <begin position="432"/>
        <end position="509"/>
    </location>
</feature>
<evidence type="ECO:0008006" key="6">
    <source>
        <dbReference type="Google" id="ProtNLM"/>
    </source>
</evidence>
<dbReference type="InterPro" id="IPR048527">
    <property type="entry name" value="Sde182_C"/>
</dbReference>
<sequence>MIANDHQHAATASTGAQDCVPTPSTHRDRVRSFPTHLSGAVGFLALCLATSGLAYDRSLWAADKPRVIVTSDGEIDDECSMVRFLLYANEFDIEGIITSSSQYHAHGHNWAGDDWAEPYLAAYAEVYPNLVKHDPRYPAPEYLQARTLLGNVKSEGEMDEVTAGSQRIVEVLLNESDARPIWIQAWGGTNTIARALKTIEQQHPERMAEVAEKIRFYLIWEQDETYQNYIRPHWGKFGIETIISDQFIAWFYHWTKYVPAEEQKYLDSSWMQANVLNDHGPLCCLYKAHVKGDRGFSAGDFRSEGDSPAFFYNIPNGMRSDESPGWGGWGGRFVKVRENTWLDPVLEPGYQYPEGRWYTNSAWGRQRLKQEIPSDAELIAYLKPQWRWVAALQNDFAARADWCVKEFNGANHAPIVSVDGELTRQVKSGEIVNLAATAMDPDGDELNVRWWRYDEADSAKAAVTINKSDSLTEASFVAPNEPGKQVHIILEVTDGGTPPLVRYQRVVCNIQGD</sequence>
<reference evidence="4 5" key="1">
    <citation type="journal article" date="2020" name="Antonie Van Leeuwenhoek">
        <title>Rhodopirellula heiligendammensis sp. nov., Rhodopirellula pilleata sp. nov., and Rhodopirellula solitaria sp. nov. isolated from natural or artificial marine surfaces in Northern Germany and California, USA, and emended description of the genus Rhodopirellula.</title>
        <authorList>
            <person name="Kallscheuer N."/>
            <person name="Wiegand S."/>
            <person name="Jogler M."/>
            <person name="Boedeker C."/>
            <person name="Peeters S.H."/>
            <person name="Rast P."/>
            <person name="Heuer A."/>
            <person name="Jetten M.S.M."/>
            <person name="Rohde M."/>
            <person name="Jogler C."/>
        </authorList>
    </citation>
    <scope>NUCLEOTIDE SEQUENCE [LARGE SCALE GENOMIC DNA]</scope>
    <source>
        <strain evidence="4 5">Poly21</strain>
    </source>
</reference>
<dbReference type="Pfam" id="PF21027">
    <property type="entry name" value="Sde0182_C"/>
    <property type="match status" value="1"/>
</dbReference>
<keyword evidence="5" id="KW-1185">Reference proteome</keyword>
<dbReference type="Pfam" id="PF07632">
    <property type="entry name" value="Sde182_NH-like"/>
    <property type="match status" value="1"/>
</dbReference>
<dbReference type="Proteomes" id="UP000319908">
    <property type="component" value="Unassembled WGS sequence"/>
</dbReference>
<dbReference type="InterPro" id="IPR013783">
    <property type="entry name" value="Ig-like_fold"/>
</dbReference>
<protein>
    <recommendedName>
        <fullName evidence="6">Secreted protein containing DUF1593</fullName>
    </recommendedName>
</protein>
<comment type="caution">
    <text evidence="4">The sequence shown here is derived from an EMBL/GenBank/DDBJ whole genome shotgun (WGS) entry which is preliminary data.</text>
</comment>
<dbReference type="Gene3D" id="3.90.245.10">
    <property type="entry name" value="Ribonucleoside hydrolase-like"/>
    <property type="match status" value="1"/>
</dbReference>
<feature type="domain" description="Cellulose-binding Sde182 nucleoside hydrolase-like" evidence="2">
    <location>
        <begin position="66"/>
        <end position="333"/>
    </location>
</feature>
<accession>A0A5C6C588</accession>
<dbReference type="AlphaFoldDB" id="A0A5C6C588"/>
<dbReference type="GO" id="GO:0016799">
    <property type="term" value="F:hydrolase activity, hydrolyzing N-glycosyl compounds"/>
    <property type="evidence" value="ECO:0007669"/>
    <property type="project" value="InterPro"/>
</dbReference>
<dbReference type="RefSeq" id="WP_146405707.1">
    <property type="nucleotide sequence ID" value="NZ_SJPU01000001.1"/>
</dbReference>
<dbReference type="InterPro" id="IPR011483">
    <property type="entry name" value="Sde182_NH-like"/>
</dbReference>
<gene>
    <name evidence="4" type="ORF">Poly21_08770</name>
</gene>
<dbReference type="Gene3D" id="2.60.40.10">
    <property type="entry name" value="Immunoglobulins"/>
    <property type="match status" value="1"/>
</dbReference>
<organism evidence="4 5">
    <name type="scientific">Allorhodopirellula heiligendammensis</name>
    <dbReference type="NCBI Taxonomy" id="2714739"/>
    <lineage>
        <taxon>Bacteria</taxon>
        <taxon>Pseudomonadati</taxon>
        <taxon>Planctomycetota</taxon>
        <taxon>Planctomycetia</taxon>
        <taxon>Pirellulales</taxon>
        <taxon>Pirellulaceae</taxon>
        <taxon>Allorhodopirellula</taxon>
    </lineage>
</organism>
<evidence type="ECO:0000313" key="5">
    <source>
        <dbReference type="Proteomes" id="UP000319908"/>
    </source>
</evidence>
<dbReference type="EMBL" id="SJPU01000001">
    <property type="protein sequence ID" value="TWU18711.1"/>
    <property type="molecule type" value="Genomic_DNA"/>
</dbReference>
<evidence type="ECO:0000256" key="1">
    <source>
        <dbReference type="SAM" id="MobiDB-lite"/>
    </source>
</evidence>
<evidence type="ECO:0000259" key="2">
    <source>
        <dbReference type="Pfam" id="PF07632"/>
    </source>
</evidence>
<name>A0A5C6C588_9BACT</name>
<evidence type="ECO:0000259" key="3">
    <source>
        <dbReference type="Pfam" id="PF21027"/>
    </source>
</evidence>
<dbReference type="OrthoDB" id="253051at2"/>
<proteinExistence type="predicted"/>
<evidence type="ECO:0000313" key="4">
    <source>
        <dbReference type="EMBL" id="TWU18711.1"/>
    </source>
</evidence>
<feature type="region of interest" description="Disordered" evidence="1">
    <location>
        <begin position="1"/>
        <end position="27"/>
    </location>
</feature>